<name>A0A4V3GUJ8_9GAMM</name>
<protein>
    <submittedName>
        <fullName evidence="3">TolB-like protein</fullName>
    </submittedName>
</protein>
<evidence type="ECO:0000313" key="4">
    <source>
        <dbReference type="Proteomes" id="UP000294489"/>
    </source>
</evidence>
<feature type="chain" id="PRO_5020754277" evidence="1">
    <location>
        <begin position="28"/>
        <end position="187"/>
    </location>
</feature>
<dbReference type="EMBL" id="SOEC01000004">
    <property type="protein sequence ID" value="TDX30991.1"/>
    <property type="molecule type" value="Genomic_DNA"/>
</dbReference>
<feature type="domain" description="FlgO" evidence="2">
    <location>
        <begin position="49"/>
        <end position="176"/>
    </location>
</feature>
<dbReference type="InterPro" id="IPR041215">
    <property type="entry name" value="FlgO_dom"/>
</dbReference>
<proteinExistence type="predicted"/>
<comment type="caution">
    <text evidence="3">The sequence shown here is derived from an EMBL/GenBank/DDBJ whole genome shotgun (WGS) entry which is preliminary data.</text>
</comment>
<dbReference type="PROSITE" id="PS51257">
    <property type="entry name" value="PROKAR_LIPOPROTEIN"/>
    <property type="match status" value="1"/>
</dbReference>
<dbReference type="Pfam" id="PF17680">
    <property type="entry name" value="FlgO"/>
    <property type="match status" value="1"/>
</dbReference>
<organism evidence="3 4">
    <name type="scientific">Modicisalibacter xianhensis</name>
    <dbReference type="NCBI Taxonomy" id="442341"/>
    <lineage>
        <taxon>Bacteria</taxon>
        <taxon>Pseudomonadati</taxon>
        <taxon>Pseudomonadota</taxon>
        <taxon>Gammaproteobacteria</taxon>
        <taxon>Oceanospirillales</taxon>
        <taxon>Halomonadaceae</taxon>
        <taxon>Modicisalibacter</taxon>
    </lineage>
</organism>
<feature type="signal peptide" evidence="1">
    <location>
        <begin position="1"/>
        <end position="27"/>
    </location>
</feature>
<evidence type="ECO:0000313" key="3">
    <source>
        <dbReference type="EMBL" id="TDX30991.1"/>
    </source>
</evidence>
<dbReference type="Proteomes" id="UP000294489">
    <property type="component" value="Unassembled WGS sequence"/>
</dbReference>
<evidence type="ECO:0000259" key="2">
    <source>
        <dbReference type="Pfam" id="PF17680"/>
    </source>
</evidence>
<reference evidence="3 4" key="1">
    <citation type="submission" date="2019-03" db="EMBL/GenBank/DDBJ databases">
        <title>Freshwater and sediment microbial communities from various areas in North America, analyzing microbe dynamics in response to fracking.</title>
        <authorList>
            <person name="Lamendella R."/>
        </authorList>
    </citation>
    <scope>NUCLEOTIDE SEQUENCE [LARGE SCALE GENOMIC DNA]</scope>
    <source>
        <strain evidence="3 4">6_TX</strain>
    </source>
</reference>
<gene>
    <name evidence="3" type="ORF">DFO67_104256</name>
</gene>
<keyword evidence="1" id="KW-0732">Signal</keyword>
<dbReference type="RefSeq" id="WP_166671011.1">
    <property type="nucleotide sequence ID" value="NZ_SOEC01000004.1"/>
</dbReference>
<accession>A0A4V3GUJ8</accession>
<evidence type="ECO:0000256" key="1">
    <source>
        <dbReference type="SAM" id="SignalP"/>
    </source>
</evidence>
<dbReference type="AlphaFoldDB" id="A0A4V3GUJ8"/>
<sequence>MTTPLWRNRFLALALSGMLGLSLAGCATQDPAPLIVKTPETHMIELVEEASATLLANTRDLSPDKPIIAATFVDIDDLQRSSTLGRTLSELFTSGLVQAGLTVIEVKMRDSLFIEQSTGELMLSRDVQRLSLAHDAQAVLIGTYAQAERSAYVNVRIVRARDNVILGATSIRLPLDRDIRALLPAAW</sequence>